<gene>
    <name evidence="1" type="ORF">ACFOJE_02735</name>
</gene>
<dbReference type="EMBL" id="JBHRSJ010000004">
    <property type="protein sequence ID" value="MFC2971133.1"/>
    <property type="molecule type" value="Genomic_DNA"/>
</dbReference>
<comment type="caution">
    <text evidence="1">The sequence shown here is derived from an EMBL/GenBank/DDBJ whole genome shotgun (WGS) entry which is preliminary data.</text>
</comment>
<keyword evidence="2" id="KW-1185">Reference proteome</keyword>
<accession>A0ABV7APZ9</accession>
<sequence>MGINERLIEAYAEALSPAVLRQFEGKDDDLAGIFLPSAPEERMPLMIVGMETRKWNGHFRAVRNGEIRNYIESSMSLHRKYLTLPTKRSSFGRFHLHAASTLGYERGQIGWGNLLAVSYRKTSPVRSAAFAPILELSGVLLRKQLEIIKPEAVIFVCGWRYDSYLKQSLGGLITDSNVMTPKSLWEFKVGESTCFRTSHPRYVAGRKYRDRALRLIQESA</sequence>
<proteinExistence type="predicted"/>
<evidence type="ECO:0000313" key="2">
    <source>
        <dbReference type="Proteomes" id="UP001595457"/>
    </source>
</evidence>
<evidence type="ECO:0008006" key="3">
    <source>
        <dbReference type="Google" id="ProtNLM"/>
    </source>
</evidence>
<reference evidence="2" key="1">
    <citation type="journal article" date="2019" name="Int. J. Syst. Evol. Microbiol.">
        <title>The Global Catalogue of Microorganisms (GCM) 10K type strain sequencing project: providing services to taxonomists for standard genome sequencing and annotation.</title>
        <authorList>
            <consortium name="The Broad Institute Genomics Platform"/>
            <consortium name="The Broad Institute Genome Sequencing Center for Infectious Disease"/>
            <person name="Wu L."/>
            <person name="Ma J."/>
        </authorList>
    </citation>
    <scope>NUCLEOTIDE SEQUENCE [LARGE SCALE GENOMIC DNA]</scope>
    <source>
        <strain evidence="2">KCTC 62195</strain>
    </source>
</reference>
<protein>
    <recommendedName>
        <fullName evidence="3">Uracil-DNA glycosylase-like domain-containing protein</fullName>
    </recommendedName>
</protein>
<dbReference type="Proteomes" id="UP001595457">
    <property type="component" value="Unassembled WGS sequence"/>
</dbReference>
<organism evidence="1 2">
    <name type="scientific">Azotobacter bryophylli</name>
    <dbReference type="NCBI Taxonomy" id="1986537"/>
    <lineage>
        <taxon>Bacteria</taxon>
        <taxon>Pseudomonadati</taxon>
        <taxon>Pseudomonadota</taxon>
        <taxon>Gammaproteobacteria</taxon>
        <taxon>Pseudomonadales</taxon>
        <taxon>Pseudomonadaceae</taxon>
        <taxon>Azotobacter</taxon>
    </lineage>
</organism>
<name>A0ABV7APZ9_9GAMM</name>
<dbReference type="RefSeq" id="WP_377812802.1">
    <property type="nucleotide sequence ID" value="NZ_JBHRSJ010000004.1"/>
</dbReference>
<evidence type="ECO:0000313" key="1">
    <source>
        <dbReference type="EMBL" id="MFC2971133.1"/>
    </source>
</evidence>